<dbReference type="RefSeq" id="WP_274689208.1">
    <property type="nucleotide sequence ID" value="NZ_JAPMOU010000014.1"/>
</dbReference>
<keyword evidence="6" id="KW-1185">Reference proteome</keyword>
<protein>
    <submittedName>
        <fullName evidence="5">Serine protease</fullName>
    </submittedName>
</protein>
<dbReference type="GO" id="GO:0006508">
    <property type="term" value="P:proteolysis"/>
    <property type="evidence" value="ECO:0007669"/>
    <property type="project" value="UniProtKB-KW"/>
</dbReference>
<dbReference type="PANTHER" id="PTHR24260">
    <property type="match status" value="1"/>
</dbReference>
<dbReference type="InterPro" id="IPR001254">
    <property type="entry name" value="Trypsin_dom"/>
</dbReference>
<evidence type="ECO:0000256" key="1">
    <source>
        <dbReference type="ARBA" id="ARBA00023157"/>
    </source>
</evidence>
<feature type="chain" id="PRO_5045486266" evidence="3">
    <location>
        <begin position="22"/>
        <end position="389"/>
    </location>
</feature>
<keyword evidence="1" id="KW-1015">Disulfide bond</keyword>
<sequence>MKKVLMAIIGLGIVVSTSSVASEHIRKKRSINGTVATVKHDWVVALLKDYDKLEASQNNKNISDYQFCGGVLLNNRWVVTAAHCVEKMDKKNISAVVGPLDLDREEKYGSLAIKSISKIIIHPNYYSTYSPLKDMAWLDNDIALLKLTSAATQKEGIQLIDKKLDSNSLVTATGWGVTQYKSEFKKFTYEGVEAYLINETTSKPSVRQNINYAIKETNICRESKFSEVGVNTSLWKIPKTISHFTDNLKNLAVIQLKINKKIKLTDKSEVSKLNELTELEVKISKSIQLFTKEVNDLIRHNILLKAAAENNTLNSLISSSNQVCVGSVSTPVSGVCFGDSGGPLVYNDNGVNKLVGLASFVKGCATPNSYDVFTSVYAYTNWINSTISN</sequence>
<organism evidence="5 6">
    <name type="scientific">Spartinivicinus poritis</name>
    <dbReference type="NCBI Taxonomy" id="2994640"/>
    <lineage>
        <taxon>Bacteria</taxon>
        <taxon>Pseudomonadati</taxon>
        <taxon>Pseudomonadota</taxon>
        <taxon>Gammaproteobacteria</taxon>
        <taxon>Oceanospirillales</taxon>
        <taxon>Zooshikellaceae</taxon>
        <taxon>Spartinivicinus</taxon>
    </lineage>
</organism>
<gene>
    <name evidence="5" type="ORF">ORQ98_12865</name>
</gene>
<accession>A0ABT5U908</accession>
<dbReference type="InterPro" id="IPR001314">
    <property type="entry name" value="Peptidase_S1A"/>
</dbReference>
<dbReference type="PRINTS" id="PR00722">
    <property type="entry name" value="CHYMOTRYPSIN"/>
</dbReference>
<keyword evidence="2" id="KW-0720">Serine protease</keyword>
<dbReference type="PROSITE" id="PS00135">
    <property type="entry name" value="TRYPSIN_SER"/>
    <property type="match status" value="1"/>
</dbReference>
<feature type="domain" description="Peptidase S1" evidence="4">
    <location>
        <begin position="30"/>
        <end position="388"/>
    </location>
</feature>
<evidence type="ECO:0000313" key="6">
    <source>
        <dbReference type="Proteomes" id="UP001528823"/>
    </source>
</evidence>
<dbReference type="GO" id="GO:0008233">
    <property type="term" value="F:peptidase activity"/>
    <property type="evidence" value="ECO:0007669"/>
    <property type="project" value="UniProtKB-KW"/>
</dbReference>
<evidence type="ECO:0000313" key="5">
    <source>
        <dbReference type="EMBL" id="MDE1462859.1"/>
    </source>
</evidence>
<dbReference type="Gene3D" id="2.40.10.10">
    <property type="entry name" value="Trypsin-like serine proteases"/>
    <property type="match status" value="2"/>
</dbReference>
<dbReference type="PANTHER" id="PTHR24260:SF136">
    <property type="entry name" value="GH08193P-RELATED"/>
    <property type="match status" value="1"/>
</dbReference>
<dbReference type="SUPFAM" id="SSF50494">
    <property type="entry name" value="Trypsin-like serine proteases"/>
    <property type="match status" value="1"/>
</dbReference>
<comment type="caution">
    <text evidence="5">The sequence shown here is derived from an EMBL/GenBank/DDBJ whole genome shotgun (WGS) entry which is preliminary data.</text>
</comment>
<name>A0ABT5U908_9GAMM</name>
<dbReference type="InterPro" id="IPR009003">
    <property type="entry name" value="Peptidase_S1_PA"/>
</dbReference>
<dbReference type="Pfam" id="PF00089">
    <property type="entry name" value="Trypsin"/>
    <property type="match status" value="2"/>
</dbReference>
<proteinExistence type="predicted"/>
<dbReference type="PROSITE" id="PS50240">
    <property type="entry name" value="TRYPSIN_DOM"/>
    <property type="match status" value="1"/>
</dbReference>
<dbReference type="InterPro" id="IPR033116">
    <property type="entry name" value="TRYPSIN_SER"/>
</dbReference>
<dbReference type="SMART" id="SM00020">
    <property type="entry name" value="Tryp_SPc"/>
    <property type="match status" value="1"/>
</dbReference>
<dbReference type="InterPro" id="IPR051333">
    <property type="entry name" value="CLIP_Serine_Protease"/>
</dbReference>
<reference evidence="5 6" key="1">
    <citation type="submission" date="2022-11" db="EMBL/GenBank/DDBJ databases">
        <title>Spartinivicinus poritis sp. nov., isolated from scleractinian coral Porites lutea.</title>
        <authorList>
            <person name="Zhang G."/>
            <person name="Cai L."/>
            <person name="Wei Q."/>
        </authorList>
    </citation>
    <scope>NUCLEOTIDE SEQUENCE [LARGE SCALE GENOMIC DNA]</scope>
    <source>
        <strain evidence="5 6">A2-2</strain>
    </source>
</reference>
<evidence type="ECO:0000256" key="2">
    <source>
        <dbReference type="RuleBase" id="RU363034"/>
    </source>
</evidence>
<evidence type="ECO:0000256" key="3">
    <source>
        <dbReference type="SAM" id="SignalP"/>
    </source>
</evidence>
<evidence type="ECO:0000259" key="4">
    <source>
        <dbReference type="PROSITE" id="PS50240"/>
    </source>
</evidence>
<feature type="signal peptide" evidence="3">
    <location>
        <begin position="1"/>
        <end position="21"/>
    </location>
</feature>
<dbReference type="EMBL" id="JAPMOU010000014">
    <property type="protein sequence ID" value="MDE1462859.1"/>
    <property type="molecule type" value="Genomic_DNA"/>
</dbReference>
<dbReference type="Proteomes" id="UP001528823">
    <property type="component" value="Unassembled WGS sequence"/>
</dbReference>
<keyword evidence="2 5" id="KW-0645">Protease</keyword>
<dbReference type="PROSITE" id="PS00134">
    <property type="entry name" value="TRYPSIN_HIS"/>
    <property type="match status" value="1"/>
</dbReference>
<dbReference type="InterPro" id="IPR018114">
    <property type="entry name" value="TRYPSIN_HIS"/>
</dbReference>
<dbReference type="InterPro" id="IPR043504">
    <property type="entry name" value="Peptidase_S1_PA_chymotrypsin"/>
</dbReference>
<dbReference type="CDD" id="cd00190">
    <property type="entry name" value="Tryp_SPc"/>
    <property type="match status" value="1"/>
</dbReference>
<keyword evidence="3" id="KW-0732">Signal</keyword>
<keyword evidence="2" id="KW-0378">Hydrolase</keyword>